<protein>
    <recommendedName>
        <fullName evidence="3">Roadblock/LAMTOR2 domain-containing protein</fullName>
    </recommendedName>
</protein>
<evidence type="ECO:0000313" key="1">
    <source>
        <dbReference type="EMBL" id="MBB6098528.1"/>
    </source>
</evidence>
<organism evidence="1 2">
    <name type="scientific">Deinobacterium chartae</name>
    <dbReference type="NCBI Taxonomy" id="521158"/>
    <lineage>
        <taxon>Bacteria</taxon>
        <taxon>Thermotogati</taxon>
        <taxon>Deinococcota</taxon>
        <taxon>Deinococci</taxon>
        <taxon>Deinococcales</taxon>
        <taxon>Deinococcaceae</taxon>
        <taxon>Deinobacterium</taxon>
    </lineage>
</organism>
<keyword evidence="2" id="KW-1185">Reference proteome</keyword>
<evidence type="ECO:0000313" key="2">
    <source>
        <dbReference type="Proteomes" id="UP000569951"/>
    </source>
</evidence>
<proteinExistence type="predicted"/>
<dbReference type="Proteomes" id="UP000569951">
    <property type="component" value="Unassembled WGS sequence"/>
</dbReference>
<name>A0A841I2F6_9DEIO</name>
<comment type="caution">
    <text evidence="1">The sequence shown here is derived from an EMBL/GenBank/DDBJ whole genome shotgun (WGS) entry which is preliminary data.</text>
</comment>
<reference evidence="1 2" key="1">
    <citation type="submission" date="2020-08" db="EMBL/GenBank/DDBJ databases">
        <title>Genomic Encyclopedia of Type Strains, Phase IV (KMG-IV): sequencing the most valuable type-strain genomes for metagenomic binning, comparative biology and taxonomic classification.</title>
        <authorList>
            <person name="Goeker M."/>
        </authorList>
    </citation>
    <scope>NUCLEOTIDE SEQUENCE [LARGE SCALE GENOMIC DNA]</scope>
    <source>
        <strain evidence="1 2">DSM 21458</strain>
    </source>
</reference>
<accession>A0A841I2F6</accession>
<sequence length="122" mass="13079">MNISKLNKCMDDLRATLGTSVESTAIWGPDGLALVGYEVNPVAVALFHELTGQLSSALSQSNFPGLGRFFIAELEGNKLAVVLVMNDYRWGMTVDGAQGKLGLLFSVAIPQALNNFKEALYG</sequence>
<dbReference type="EMBL" id="JACHHG010000006">
    <property type="protein sequence ID" value="MBB6098528.1"/>
    <property type="molecule type" value="Genomic_DNA"/>
</dbReference>
<dbReference type="RefSeq" id="WP_183987023.1">
    <property type="nucleotide sequence ID" value="NZ_JACHHG010000006.1"/>
</dbReference>
<evidence type="ECO:0008006" key="3">
    <source>
        <dbReference type="Google" id="ProtNLM"/>
    </source>
</evidence>
<gene>
    <name evidence="1" type="ORF">HNR42_001962</name>
</gene>
<dbReference type="AlphaFoldDB" id="A0A841I2F6"/>